<feature type="binding site" evidence="7">
    <location>
        <position position="249"/>
    </location>
    <ligand>
        <name>beta-D-galactose</name>
        <dbReference type="ChEBI" id="CHEBI:27667"/>
    </ligand>
</feature>
<evidence type="ECO:0000256" key="8">
    <source>
        <dbReference type="PIRSR" id="PIRSR005096-3"/>
    </source>
</evidence>
<comment type="pathway">
    <text evidence="1 5">Carbohydrate metabolism; hexose metabolism.</text>
</comment>
<name>A0A0R2DF76_9LACO</name>
<feature type="binding site" evidence="8">
    <location>
        <begin position="178"/>
        <end position="180"/>
    </location>
    <ligand>
        <name>beta-D-galactose</name>
        <dbReference type="ChEBI" id="CHEBI:27667"/>
    </ligand>
</feature>
<dbReference type="UniPathway" id="UPA00242"/>
<organism evidence="9 10">
    <name type="scientific">Loigolactobacillus rennini DSM 20253</name>
    <dbReference type="NCBI Taxonomy" id="1423796"/>
    <lineage>
        <taxon>Bacteria</taxon>
        <taxon>Bacillati</taxon>
        <taxon>Bacillota</taxon>
        <taxon>Bacilli</taxon>
        <taxon>Lactobacillales</taxon>
        <taxon>Lactobacillaceae</taxon>
        <taxon>Loigolactobacillus</taxon>
    </lineage>
</organism>
<dbReference type="Gene3D" id="2.70.98.10">
    <property type="match status" value="1"/>
</dbReference>
<sequence length="343" mass="37620">MAIKVEAFGTYQGEKVQRFIASNQRGTQMAVLSLGAIWQEFSVLEGQQRQQLVARFDNVADYMNSTSQLGKVIGRVAGRIKDGKIKLAGKTYQLDCNENGNSIHGGRHGFGNLNFTGEPFTTATTSGVILTRHIPSTLDQYPGDLTLSVKYTLSVSDDVTIEFKAKSTADTLFNPTEHVYWNLTDQQASSIDQQWLQINGQKRAVLNADKTPTGELVAVNRTAYDFTQPKKIGAALQQLAHDNGGTEFDDAYQVTPSATQPIAELGDAAGKRRIQIFSERNGLVIFTANPFDAQRNAAHDYNALATEAQVLPDAIHHEQFGSIVLPAGTTMSTKIRYQYVKGE</sequence>
<feature type="active site" description="Proton acceptor" evidence="6">
    <location>
        <position position="307"/>
    </location>
</feature>
<evidence type="ECO:0000256" key="2">
    <source>
        <dbReference type="ARBA" id="ARBA00006206"/>
    </source>
</evidence>
<dbReference type="InterPro" id="IPR014718">
    <property type="entry name" value="GH-type_carb-bd"/>
</dbReference>
<dbReference type="RefSeq" id="WP_057873394.1">
    <property type="nucleotide sequence ID" value="NZ_AYYI01000020.1"/>
</dbReference>
<dbReference type="Proteomes" id="UP000051638">
    <property type="component" value="Unassembled WGS sequence"/>
</dbReference>
<dbReference type="SUPFAM" id="SSF74650">
    <property type="entry name" value="Galactose mutarotase-like"/>
    <property type="match status" value="1"/>
</dbReference>
<accession>A0A0R2DF76</accession>
<dbReference type="GO" id="GO:0006006">
    <property type="term" value="P:glucose metabolic process"/>
    <property type="evidence" value="ECO:0007669"/>
    <property type="project" value="TreeGrafter"/>
</dbReference>
<evidence type="ECO:0000256" key="6">
    <source>
        <dbReference type="PIRSR" id="PIRSR005096-1"/>
    </source>
</evidence>
<evidence type="ECO:0000256" key="5">
    <source>
        <dbReference type="PIRNR" id="PIRNR005096"/>
    </source>
</evidence>
<evidence type="ECO:0000313" key="9">
    <source>
        <dbReference type="EMBL" id="KRM99209.1"/>
    </source>
</evidence>
<keyword evidence="10" id="KW-1185">Reference proteome</keyword>
<dbReference type="AlphaFoldDB" id="A0A0R2DF76"/>
<keyword evidence="4 5" id="KW-0119">Carbohydrate metabolism</keyword>
<dbReference type="GO" id="GO:0030246">
    <property type="term" value="F:carbohydrate binding"/>
    <property type="evidence" value="ECO:0007669"/>
    <property type="project" value="InterPro"/>
</dbReference>
<dbReference type="GO" id="GO:0050558">
    <property type="term" value="F:maltose epimerase activity"/>
    <property type="evidence" value="ECO:0007669"/>
    <property type="project" value="UniProtKB-EC"/>
</dbReference>
<dbReference type="GO" id="GO:0004034">
    <property type="term" value="F:aldose 1-epimerase activity"/>
    <property type="evidence" value="ECO:0007669"/>
    <property type="project" value="TreeGrafter"/>
</dbReference>
<keyword evidence="3 5" id="KW-0413">Isomerase</keyword>
<dbReference type="PANTHER" id="PTHR10091:SF0">
    <property type="entry name" value="GALACTOSE MUTAROTASE"/>
    <property type="match status" value="1"/>
</dbReference>
<dbReference type="GO" id="GO:0005737">
    <property type="term" value="C:cytoplasm"/>
    <property type="evidence" value="ECO:0007669"/>
    <property type="project" value="TreeGrafter"/>
</dbReference>
<comment type="catalytic activity">
    <reaction evidence="5">
        <text>alpha-maltose = beta-maltose</text>
        <dbReference type="Rhea" id="RHEA:21228"/>
        <dbReference type="ChEBI" id="CHEBI:18147"/>
        <dbReference type="ChEBI" id="CHEBI:18167"/>
        <dbReference type="EC" id="5.1.3.21"/>
    </reaction>
</comment>
<proteinExistence type="inferred from homology"/>
<evidence type="ECO:0000256" key="1">
    <source>
        <dbReference type="ARBA" id="ARBA00005028"/>
    </source>
</evidence>
<evidence type="ECO:0000313" key="10">
    <source>
        <dbReference type="Proteomes" id="UP000051638"/>
    </source>
</evidence>
<gene>
    <name evidence="9" type="ORF">FC24_GL000571</name>
</gene>
<dbReference type="EMBL" id="AYYI01000020">
    <property type="protein sequence ID" value="KRM99209.1"/>
    <property type="molecule type" value="Genomic_DNA"/>
</dbReference>
<dbReference type="CDD" id="cd09019">
    <property type="entry name" value="galactose_mutarotase_like"/>
    <property type="match status" value="1"/>
</dbReference>
<dbReference type="PATRIC" id="fig|1423796.3.peg.588"/>
<dbReference type="InterPro" id="IPR008183">
    <property type="entry name" value="Aldose_1/G6P_1-epimerase"/>
</dbReference>
<dbReference type="InterPro" id="IPR015443">
    <property type="entry name" value="Aldose_1-epimerase"/>
</dbReference>
<dbReference type="EC" id="5.1.3.21" evidence="5"/>
<comment type="function">
    <text evidence="5">Catalyzes the interconversion of alpha and beta anomers of maltose.</text>
</comment>
<comment type="similarity">
    <text evidence="2 5">Belongs to the aldose epimerase family.</text>
</comment>
<dbReference type="InterPro" id="IPR011013">
    <property type="entry name" value="Gal_mutarotase_sf_dom"/>
</dbReference>
<dbReference type="GO" id="GO:0033499">
    <property type="term" value="P:galactose catabolic process via UDP-galactose, Leloir pathway"/>
    <property type="evidence" value="ECO:0007669"/>
    <property type="project" value="TreeGrafter"/>
</dbReference>
<dbReference type="STRING" id="1423796.FC24_GL000571"/>
<protein>
    <recommendedName>
        <fullName evidence="5">Maltose epimerase</fullName>
        <ecNumber evidence="5">5.1.3.21</ecNumber>
    </recommendedName>
</protein>
<reference evidence="9 10" key="1">
    <citation type="journal article" date="2015" name="Genome Announc.">
        <title>Expanding the biotechnology potential of lactobacilli through comparative genomics of 213 strains and associated genera.</title>
        <authorList>
            <person name="Sun Z."/>
            <person name="Harris H.M."/>
            <person name="McCann A."/>
            <person name="Guo C."/>
            <person name="Argimon S."/>
            <person name="Zhang W."/>
            <person name="Yang X."/>
            <person name="Jeffery I.B."/>
            <person name="Cooney J.C."/>
            <person name="Kagawa T.F."/>
            <person name="Liu W."/>
            <person name="Song Y."/>
            <person name="Salvetti E."/>
            <person name="Wrobel A."/>
            <person name="Rasinkangas P."/>
            <person name="Parkhill J."/>
            <person name="Rea M.C."/>
            <person name="O'Sullivan O."/>
            <person name="Ritari J."/>
            <person name="Douillard F.P."/>
            <person name="Paul Ross R."/>
            <person name="Yang R."/>
            <person name="Briner A.E."/>
            <person name="Felis G.E."/>
            <person name="de Vos W.M."/>
            <person name="Barrangou R."/>
            <person name="Klaenhammer T.R."/>
            <person name="Caufield P.W."/>
            <person name="Cui Y."/>
            <person name="Zhang H."/>
            <person name="O'Toole P.W."/>
        </authorList>
    </citation>
    <scope>NUCLEOTIDE SEQUENCE [LARGE SCALE GENOMIC DNA]</scope>
    <source>
        <strain evidence="9 10">DSM 20253</strain>
    </source>
</reference>
<feature type="active site" description="Proton donor" evidence="6">
    <location>
        <position position="178"/>
    </location>
</feature>
<dbReference type="Pfam" id="PF01263">
    <property type="entry name" value="Aldose_epim"/>
    <property type="match status" value="1"/>
</dbReference>
<comment type="caution">
    <text evidence="9">The sequence shown here is derived from an EMBL/GenBank/DDBJ whole genome shotgun (WGS) entry which is preliminary data.</text>
</comment>
<evidence type="ECO:0000256" key="7">
    <source>
        <dbReference type="PIRSR" id="PIRSR005096-2"/>
    </source>
</evidence>
<dbReference type="OrthoDB" id="9779408at2"/>
<dbReference type="InterPro" id="IPR047215">
    <property type="entry name" value="Galactose_mutarotase-like"/>
</dbReference>
<evidence type="ECO:0000256" key="4">
    <source>
        <dbReference type="ARBA" id="ARBA00023277"/>
    </source>
</evidence>
<dbReference type="PIRSF" id="PIRSF005096">
    <property type="entry name" value="GALM"/>
    <property type="match status" value="1"/>
</dbReference>
<evidence type="ECO:0000256" key="3">
    <source>
        <dbReference type="ARBA" id="ARBA00023235"/>
    </source>
</evidence>
<dbReference type="PANTHER" id="PTHR10091">
    <property type="entry name" value="ALDOSE-1-EPIMERASE"/>
    <property type="match status" value="1"/>
</dbReference>